<dbReference type="AlphaFoldDB" id="A0A537J5U9"/>
<name>A0A537J5U9_9BACT</name>
<evidence type="ECO:0000313" key="4">
    <source>
        <dbReference type="Proteomes" id="UP000320048"/>
    </source>
</evidence>
<dbReference type="Pfam" id="PF02604">
    <property type="entry name" value="PhdYeFM_antitox"/>
    <property type="match status" value="1"/>
</dbReference>
<dbReference type="InterPro" id="IPR051405">
    <property type="entry name" value="phD/YefM_antitoxin"/>
</dbReference>
<evidence type="ECO:0000313" key="3">
    <source>
        <dbReference type="EMBL" id="TMI78921.1"/>
    </source>
</evidence>
<reference evidence="3 4" key="1">
    <citation type="journal article" date="2019" name="Nat. Microbiol.">
        <title>Mediterranean grassland soil C-N compound turnover is dependent on rainfall and depth, and is mediated by genomically divergent microorganisms.</title>
        <authorList>
            <person name="Diamond S."/>
            <person name="Andeer P.F."/>
            <person name="Li Z."/>
            <person name="Crits-Christoph A."/>
            <person name="Burstein D."/>
            <person name="Anantharaman K."/>
            <person name="Lane K.R."/>
            <person name="Thomas B.C."/>
            <person name="Pan C."/>
            <person name="Northen T.R."/>
            <person name="Banfield J.F."/>
        </authorList>
    </citation>
    <scope>NUCLEOTIDE SEQUENCE [LARGE SCALE GENOMIC DNA]</scope>
    <source>
        <strain evidence="3">NP_7</strain>
    </source>
</reference>
<sequence length="96" mass="10625">MARTVGVKKAHQQLTKLIRAAEKGDQVVITREGAPVAILLGTDEYNSMMATLEEMADPGALRALREAQADAKAGRVYAYEDVFGRRPLREARKRRA</sequence>
<evidence type="ECO:0000256" key="1">
    <source>
        <dbReference type="ARBA" id="ARBA00009981"/>
    </source>
</evidence>
<dbReference type="EMBL" id="VBAO01000331">
    <property type="protein sequence ID" value="TMI78921.1"/>
    <property type="molecule type" value="Genomic_DNA"/>
</dbReference>
<dbReference type="Proteomes" id="UP000320048">
    <property type="component" value="Unassembled WGS sequence"/>
</dbReference>
<dbReference type="NCBIfam" id="TIGR01552">
    <property type="entry name" value="phd_fam"/>
    <property type="match status" value="1"/>
</dbReference>
<dbReference type="Gene3D" id="1.10.1220.170">
    <property type="match status" value="1"/>
</dbReference>
<comment type="similarity">
    <text evidence="1 2">Belongs to the phD/YefM antitoxin family.</text>
</comment>
<accession>A0A537J5U9</accession>
<dbReference type="InterPro" id="IPR036165">
    <property type="entry name" value="YefM-like_sf"/>
</dbReference>
<comment type="caution">
    <text evidence="3">The sequence shown here is derived from an EMBL/GenBank/DDBJ whole genome shotgun (WGS) entry which is preliminary data.</text>
</comment>
<protein>
    <recommendedName>
        <fullName evidence="2">Antitoxin</fullName>
    </recommendedName>
</protein>
<proteinExistence type="inferred from homology"/>
<dbReference type="SUPFAM" id="SSF143120">
    <property type="entry name" value="YefM-like"/>
    <property type="match status" value="1"/>
</dbReference>
<dbReference type="PANTHER" id="PTHR33713:SF10">
    <property type="entry name" value="ANTITOXIN YAFN"/>
    <property type="match status" value="1"/>
</dbReference>
<gene>
    <name evidence="3" type="ORF">E6H04_11530</name>
</gene>
<comment type="function">
    <text evidence="2">Antitoxin component of a type II toxin-antitoxin (TA) system.</text>
</comment>
<evidence type="ECO:0000256" key="2">
    <source>
        <dbReference type="RuleBase" id="RU362080"/>
    </source>
</evidence>
<dbReference type="Gene3D" id="3.40.1620.10">
    <property type="entry name" value="YefM-like domain"/>
    <property type="match status" value="1"/>
</dbReference>
<dbReference type="InterPro" id="IPR006442">
    <property type="entry name" value="Antitoxin_Phd/YefM"/>
</dbReference>
<organism evidence="3 4">
    <name type="scientific">Candidatus Segetimicrobium genomatis</name>
    <dbReference type="NCBI Taxonomy" id="2569760"/>
    <lineage>
        <taxon>Bacteria</taxon>
        <taxon>Bacillati</taxon>
        <taxon>Candidatus Sysuimicrobiota</taxon>
        <taxon>Candidatus Sysuimicrobiia</taxon>
        <taxon>Candidatus Sysuimicrobiales</taxon>
        <taxon>Candidatus Segetimicrobiaceae</taxon>
        <taxon>Candidatus Segetimicrobium</taxon>
    </lineage>
</organism>
<dbReference type="PANTHER" id="PTHR33713">
    <property type="entry name" value="ANTITOXIN YAFN-RELATED"/>
    <property type="match status" value="1"/>
</dbReference>